<reference evidence="2" key="1">
    <citation type="submission" date="2017-03" db="EMBL/GenBank/DDBJ databases">
        <title>Phytopthora megakarya and P. palmivora, two closely related causual agents of cacao black pod achieved similar genome size and gene model numbers by different mechanisms.</title>
        <authorList>
            <person name="Ali S."/>
            <person name="Shao J."/>
            <person name="Larry D.J."/>
            <person name="Kronmiller B."/>
            <person name="Shen D."/>
            <person name="Strem M.D."/>
            <person name="Melnick R.L."/>
            <person name="Guiltinan M.J."/>
            <person name="Tyler B.M."/>
            <person name="Meinhardt L.W."/>
            <person name="Bailey B.A."/>
        </authorList>
    </citation>
    <scope>NUCLEOTIDE SEQUENCE [LARGE SCALE GENOMIC DNA]</scope>
    <source>
        <strain evidence="2">zdho120</strain>
    </source>
</reference>
<dbReference type="Proteomes" id="UP000198211">
    <property type="component" value="Unassembled WGS sequence"/>
</dbReference>
<keyword evidence="2" id="KW-1185">Reference proteome</keyword>
<protein>
    <recommendedName>
        <fullName evidence="3">Retrotransposon gag domain-containing protein</fullName>
    </recommendedName>
</protein>
<gene>
    <name evidence="1" type="ORF">PHMEG_00025595</name>
</gene>
<sequence length="105" mass="12265">MKLSSAVRNWRGNLDESVRRSWKRFVKAFREEYCKVNTPNSEYYYTTFQRKSETPREFYYILNKIAGKADIDVTIQPEIQVASAAALTEEPELGIWNGVPDHRTS</sequence>
<dbReference type="EMBL" id="NBNE01005940">
    <property type="protein sequence ID" value="OWZ02782.1"/>
    <property type="molecule type" value="Genomic_DNA"/>
</dbReference>
<evidence type="ECO:0000313" key="1">
    <source>
        <dbReference type="EMBL" id="OWZ02782.1"/>
    </source>
</evidence>
<name>A0A225VBS5_9STRA</name>
<dbReference type="OrthoDB" id="103229at2759"/>
<evidence type="ECO:0008006" key="3">
    <source>
        <dbReference type="Google" id="ProtNLM"/>
    </source>
</evidence>
<proteinExistence type="predicted"/>
<accession>A0A225VBS5</accession>
<comment type="caution">
    <text evidence="1">The sequence shown here is derived from an EMBL/GenBank/DDBJ whole genome shotgun (WGS) entry which is preliminary data.</text>
</comment>
<dbReference type="AlphaFoldDB" id="A0A225VBS5"/>
<evidence type="ECO:0000313" key="2">
    <source>
        <dbReference type="Proteomes" id="UP000198211"/>
    </source>
</evidence>
<organism evidence="1 2">
    <name type="scientific">Phytophthora megakarya</name>
    <dbReference type="NCBI Taxonomy" id="4795"/>
    <lineage>
        <taxon>Eukaryota</taxon>
        <taxon>Sar</taxon>
        <taxon>Stramenopiles</taxon>
        <taxon>Oomycota</taxon>
        <taxon>Peronosporomycetes</taxon>
        <taxon>Peronosporales</taxon>
        <taxon>Peronosporaceae</taxon>
        <taxon>Phytophthora</taxon>
    </lineage>
</organism>